<dbReference type="InterPro" id="IPR036412">
    <property type="entry name" value="HAD-like_sf"/>
</dbReference>
<dbReference type="InterPro" id="IPR023214">
    <property type="entry name" value="HAD_sf"/>
</dbReference>
<sequence>MLIATDLDRTLVYSLAAAGEPLPGEPPWVVVEHLDGRAISHVSVLAAQRYEALASTWPVVPVTTRTPAQLARIKLPGPLAPWAVAANGGVLLEAGEPDPAWADTVGSALAAVAPVAEAEAALARACAGDPGARRYTVPGLFCYAVVDRPAVTAEHLDALRTWGLAAGWGVSLQGRKLYLVPSVLTKSAAVAEVARRTGATTVLAAGDSLLDTDLLEFADLAVRPGHGELADRGWTRPHVTALTATGIRAGEEVLAWFAEQAGRL</sequence>
<organism evidence="1 2">
    <name type="scientific">Klenkia soli</name>
    <dbReference type="NCBI Taxonomy" id="1052260"/>
    <lineage>
        <taxon>Bacteria</taxon>
        <taxon>Bacillati</taxon>
        <taxon>Actinomycetota</taxon>
        <taxon>Actinomycetes</taxon>
        <taxon>Geodermatophilales</taxon>
        <taxon>Geodermatophilaceae</taxon>
        <taxon>Klenkia</taxon>
    </lineage>
</organism>
<keyword evidence="2" id="KW-1185">Reference proteome</keyword>
<dbReference type="AlphaFoldDB" id="A0A1H0T5J3"/>
<dbReference type="Gene3D" id="3.40.50.1000">
    <property type="entry name" value="HAD superfamily/HAD-like"/>
    <property type="match status" value="1"/>
</dbReference>
<gene>
    <name evidence="1" type="ORF">SAMN05660199_04050</name>
</gene>
<proteinExistence type="predicted"/>
<reference evidence="2" key="1">
    <citation type="submission" date="2016-10" db="EMBL/GenBank/DDBJ databases">
        <authorList>
            <person name="Varghese N."/>
            <person name="Submissions S."/>
        </authorList>
    </citation>
    <scope>NUCLEOTIDE SEQUENCE [LARGE SCALE GENOMIC DNA]</scope>
    <source>
        <strain evidence="2">DSM 45843</strain>
    </source>
</reference>
<dbReference type="Proteomes" id="UP000199088">
    <property type="component" value="Unassembled WGS sequence"/>
</dbReference>
<name>A0A1H0T5J3_9ACTN</name>
<accession>A0A1H0T5J3</accession>
<dbReference type="STRING" id="1052260.SAMN05660199_04050"/>
<evidence type="ECO:0000313" key="1">
    <source>
        <dbReference type="EMBL" id="SDP49115.1"/>
    </source>
</evidence>
<protein>
    <submittedName>
        <fullName evidence="1">Predicted mannosyl-3-phosphoglycerate phosphatase, HAD superfamily</fullName>
    </submittedName>
</protein>
<dbReference type="EMBL" id="FNIR01000014">
    <property type="protein sequence ID" value="SDP49115.1"/>
    <property type="molecule type" value="Genomic_DNA"/>
</dbReference>
<dbReference type="SUPFAM" id="SSF56784">
    <property type="entry name" value="HAD-like"/>
    <property type="match status" value="1"/>
</dbReference>
<evidence type="ECO:0000313" key="2">
    <source>
        <dbReference type="Proteomes" id="UP000199088"/>
    </source>
</evidence>